<dbReference type="InterPro" id="IPR008271">
    <property type="entry name" value="Ser/Thr_kinase_AS"/>
</dbReference>
<dbReference type="SUPFAM" id="SSF56112">
    <property type="entry name" value="Protein kinase-like (PK-like)"/>
    <property type="match status" value="1"/>
</dbReference>
<dbReference type="EC" id="2.7.12.1" evidence="2"/>
<dbReference type="GO" id="GO:0005856">
    <property type="term" value="C:cytoskeleton"/>
    <property type="evidence" value="ECO:0007669"/>
    <property type="project" value="TreeGrafter"/>
</dbReference>
<feature type="region of interest" description="Disordered" evidence="13">
    <location>
        <begin position="456"/>
        <end position="593"/>
    </location>
</feature>
<dbReference type="InterPro" id="IPR000719">
    <property type="entry name" value="Prot_kinase_dom"/>
</dbReference>
<dbReference type="PANTHER" id="PTHR24058:SF22">
    <property type="entry name" value="DUAL SPECIFICITY TYROSINE-PHOSPHORYLATION-REGULATED KINASE 4"/>
    <property type="match status" value="1"/>
</dbReference>
<reference evidence="16" key="1">
    <citation type="journal article" date="2017" name="bioRxiv">
        <title>Comparative analysis of the genomes of Stylophora pistillata and Acropora digitifera provides evidence for extensive differences between species of corals.</title>
        <authorList>
            <person name="Voolstra C.R."/>
            <person name="Li Y."/>
            <person name="Liew Y.J."/>
            <person name="Baumgarten S."/>
            <person name="Zoccola D."/>
            <person name="Flot J.-F."/>
            <person name="Tambutte S."/>
            <person name="Allemand D."/>
            <person name="Aranda M."/>
        </authorList>
    </citation>
    <scope>NUCLEOTIDE SEQUENCE [LARGE SCALE GENOMIC DNA]</scope>
</reference>
<accession>A0A2B4SBZ4</accession>
<dbReference type="SMART" id="SM00220">
    <property type="entry name" value="S_TKc"/>
    <property type="match status" value="1"/>
</dbReference>
<evidence type="ECO:0000256" key="4">
    <source>
        <dbReference type="ARBA" id="ARBA00022553"/>
    </source>
</evidence>
<dbReference type="FunFam" id="3.30.200.20:FF:000127">
    <property type="entry name" value="Putative dual specificity tyrosine-phosphorylation-regulated kinase 2"/>
    <property type="match status" value="1"/>
</dbReference>
<feature type="compositionally biased region" description="Polar residues" evidence="13">
    <location>
        <begin position="7"/>
        <end position="20"/>
    </location>
</feature>
<evidence type="ECO:0000313" key="16">
    <source>
        <dbReference type="Proteomes" id="UP000225706"/>
    </source>
</evidence>
<dbReference type="Gene3D" id="3.30.10.30">
    <property type="entry name" value="DYRK"/>
    <property type="match status" value="1"/>
</dbReference>
<gene>
    <name evidence="15" type="primary">DYRK4</name>
    <name evidence="15" type="ORF">AWC38_SpisGene9259</name>
</gene>
<comment type="similarity">
    <text evidence="1">Belongs to the protein kinase superfamily. CMGC Ser/Thr protein kinase family. MNB/DYRK subfamily.</text>
</comment>
<dbReference type="InterPro" id="IPR050494">
    <property type="entry name" value="Ser_Thr_dual-spec_kinase"/>
</dbReference>
<evidence type="ECO:0000256" key="7">
    <source>
        <dbReference type="ARBA" id="ARBA00022777"/>
    </source>
</evidence>
<dbReference type="GO" id="GO:0004674">
    <property type="term" value="F:protein serine/threonine kinase activity"/>
    <property type="evidence" value="ECO:0007669"/>
    <property type="project" value="UniProtKB-KW"/>
</dbReference>
<keyword evidence="6 12" id="KW-0547">Nucleotide-binding</keyword>
<keyword evidence="4" id="KW-0597">Phosphoprotein</keyword>
<comment type="catalytic activity">
    <reaction evidence="11">
        <text>L-tyrosyl-[protein] + ATP = O-phospho-L-tyrosyl-[protein] + ADP + H(+)</text>
        <dbReference type="Rhea" id="RHEA:10596"/>
        <dbReference type="Rhea" id="RHEA-COMP:10136"/>
        <dbReference type="Rhea" id="RHEA-COMP:20101"/>
        <dbReference type="ChEBI" id="CHEBI:15378"/>
        <dbReference type="ChEBI" id="CHEBI:30616"/>
        <dbReference type="ChEBI" id="CHEBI:46858"/>
        <dbReference type="ChEBI" id="CHEBI:61978"/>
        <dbReference type="ChEBI" id="CHEBI:456216"/>
        <dbReference type="EC" id="2.7.12.1"/>
    </reaction>
</comment>
<evidence type="ECO:0000256" key="2">
    <source>
        <dbReference type="ARBA" id="ARBA00013203"/>
    </source>
</evidence>
<dbReference type="InterPro" id="IPR017441">
    <property type="entry name" value="Protein_kinase_ATP_BS"/>
</dbReference>
<dbReference type="EMBL" id="LSMT01000134">
    <property type="protein sequence ID" value="PFX26108.1"/>
    <property type="molecule type" value="Genomic_DNA"/>
</dbReference>
<dbReference type="Proteomes" id="UP000225706">
    <property type="component" value="Unassembled WGS sequence"/>
</dbReference>
<feature type="compositionally biased region" description="Basic and acidic residues" evidence="13">
    <location>
        <begin position="554"/>
        <end position="563"/>
    </location>
</feature>
<dbReference type="Gene3D" id="3.30.200.20">
    <property type="entry name" value="Phosphorylase Kinase, domain 1"/>
    <property type="match status" value="1"/>
</dbReference>
<keyword evidence="3" id="KW-0723">Serine/threonine-protein kinase</keyword>
<keyword evidence="8 12" id="KW-0067">ATP-binding</keyword>
<comment type="catalytic activity">
    <reaction evidence="9">
        <text>L-seryl-[protein] + ATP = O-phospho-L-seryl-[protein] + ADP + H(+)</text>
        <dbReference type="Rhea" id="RHEA:17989"/>
        <dbReference type="Rhea" id="RHEA-COMP:9863"/>
        <dbReference type="Rhea" id="RHEA-COMP:11604"/>
        <dbReference type="ChEBI" id="CHEBI:15378"/>
        <dbReference type="ChEBI" id="CHEBI:29999"/>
        <dbReference type="ChEBI" id="CHEBI:30616"/>
        <dbReference type="ChEBI" id="CHEBI:83421"/>
        <dbReference type="ChEBI" id="CHEBI:456216"/>
        <dbReference type="EC" id="2.7.12.1"/>
    </reaction>
</comment>
<dbReference type="PROSITE" id="PS00107">
    <property type="entry name" value="PROTEIN_KINASE_ATP"/>
    <property type="match status" value="1"/>
</dbReference>
<evidence type="ECO:0000256" key="5">
    <source>
        <dbReference type="ARBA" id="ARBA00022679"/>
    </source>
</evidence>
<feature type="compositionally biased region" description="Basic and acidic residues" evidence="13">
    <location>
        <begin position="570"/>
        <end position="579"/>
    </location>
</feature>
<feature type="domain" description="Protein kinase" evidence="14">
    <location>
        <begin position="157"/>
        <end position="453"/>
    </location>
</feature>
<keyword evidence="7 15" id="KW-0418">Kinase</keyword>
<dbReference type="CDD" id="cd14225">
    <property type="entry name" value="PKc_DYRK4"/>
    <property type="match status" value="1"/>
</dbReference>
<protein>
    <recommendedName>
        <fullName evidence="2">dual-specificity kinase</fullName>
        <ecNumber evidence="2">2.7.12.1</ecNumber>
    </recommendedName>
</protein>
<evidence type="ECO:0000256" key="3">
    <source>
        <dbReference type="ARBA" id="ARBA00022527"/>
    </source>
</evidence>
<dbReference type="GO" id="GO:0005524">
    <property type="term" value="F:ATP binding"/>
    <property type="evidence" value="ECO:0007669"/>
    <property type="project" value="UniProtKB-UniRule"/>
</dbReference>
<comment type="catalytic activity">
    <reaction evidence="10">
        <text>L-threonyl-[protein] + ATP = O-phospho-L-threonyl-[protein] + ADP + H(+)</text>
        <dbReference type="Rhea" id="RHEA:46608"/>
        <dbReference type="Rhea" id="RHEA-COMP:11060"/>
        <dbReference type="Rhea" id="RHEA-COMP:11605"/>
        <dbReference type="ChEBI" id="CHEBI:15378"/>
        <dbReference type="ChEBI" id="CHEBI:30013"/>
        <dbReference type="ChEBI" id="CHEBI:30616"/>
        <dbReference type="ChEBI" id="CHEBI:61977"/>
        <dbReference type="ChEBI" id="CHEBI:456216"/>
        <dbReference type="EC" id="2.7.12.1"/>
    </reaction>
</comment>
<feature type="region of interest" description="Disordered" evidence="13">
    <location>
        <begin position="1"/>
        <end position="20"/>
    </location>
</feature>
<evidence type="ECO:0000256" key="8">
    <source>
        <dbReference type="ARBA" id="ARBA00022840"/>
    </source>
</evidence>
<evidence type="ECO:0000256" key="12">
    <source>
        <dbReference type="PROSITE-ProRule" id="PRU10141"/>
    </source>
</evidence>
<dbReference type="OrthoDB" id="9332038at2759"/>
<feature type="region of interest" description="Disordered" evidence="13">
    <location>
        <begin position="57"/>
        <end position="89"/>
    </location>
</feature>
<dbReference type="PANTHER" id="PTHR24058">
    <property type="entry name" value="DUAL SPECIFICITY PROTEIN KINASE"/>
    <property type="match status" value="1"/>
</dbReference>
<feature type="region of interest" description="Disordered" evidence="13">
    <location>
        <begin position="392"/>
        <end position="411"/>
    </location>
</feature>
<dbReference type="PROSITE" id="PS50011">
    <property type="entry name" value="PROTEIN_KINASE_DOM"/>
    <property type="match status" value="1"/>
</dbReference>
<dbReference type="STRING" id="50429.A0A2B4SBZ4"/>
<dbReference type="GO" id="GO:0005634">
    <property type="term" value="C:nucleus"/>
    <property type="evidence" value="ECO:0007669"/>
    <property type="project" value="TreeGrafter"/>
</dbReference>
<sequence>MVKQGQKPGQKTGISIQNTSTLTRGHMKIRVFTGLAGSLQSVHRKKAQNLNLSDFSKQGSKRHSTLITNSENETFTRVRRDPNGHKLPMSPSVAIKNYGDKMSTFEQSEILDFPDVWFLGLEAKKIEGVPGAPQNNGYDDESGSYLKALHDHLVYRYEVLEVLGKGSFGQVVKALDHKTGQHVAVKIIRNKKRFHQQALVEVKILEHLLKKDKENNYNLIHMIDYFYFRNHLCISFELMGMNLYELIKKNNFQGFSLALIRRFAYSLLQCLRVLDKEKIIHCDLKPENILLRQRGQSSIKVIDFGSSCYEHQRVYTYIQSRFYRSPEVILGIPYNMAIDMWSFGCILVELYTGYPLFPGENEVEQLACIMEILGKPPPNVLEPASRRRIFFDSKGNPRSMTNSKGKKRQVNGKELGAALKTNDALFVDFIRGCLEWDPAARLTPDEAIQHEWIQEGRQRHRGTSRLTSRQKAAADALNPTETIPKGPTTIPAEPSKGHAEASLTKRSARTRERLQPIGADASHTAHHDKKNNITKQAESGTETKGAGVPLTKRITSEVVKEKPGTASKANDIEGERTDETTVAEGGQFLPPIK</sequence>
<evidence type="ECO:0000313" key="15">
    <source>
        <dbReference type="EMBL" id="PFX26108.1"/>
    </source>
</evidence>
<keyword evidence="16" id="KW-1185">Reference proteome</keyword>
<dbReference type="GO" id="GO:0004712">
    <property type="term" value="F:protein serine/threonine/tyrosine kinase activity"/>
    <property type="evidence" value="ECO:0007669"/>
    <property type="project" value="UniProtKB-EC"/>
</dbReference>
<organism evidence="15 16">
    <name type="scientific">Stylophora pistillata</name>
    <name type="common">Smooth cauliflower coral</name>
    <dbReference type="NCBI Taxonomy" id="50429"/>
    <lineage>
        <taxon>Eukaryota</taxon>
        <taxon>Metazoa</taxon>
        <taxon>Cnidaria</taxon>
        <taxon>Anthozoa</taxon>
        <taxon>Hexacorallia</taxon>
        <taxon>Scleractinia</taxon>
        <taxon>Astrocoeniina</taxon>
        <taxon>Pocilloporidae</taxon>
        <taxon>Stylophora</taxon>
    </lineage>
</organism>
<feature type="compositionally biased region" description="Basic and acidic residues" evidence="13">
    <location>
        <begin position="74"/>
        <end position="84"/>
    </location>
</feature>
<comment type="caution">
    <text evidence="15">The sequence shown here is derived from an EMBL/GenBank/DDBJ whole genome shotgun (WGS) entry which is preliminary data.</text>
</comment>
<dbReference type="InterPro" id="IPR042521">
    <property type="entry name" value="DYRK"/>
</dbReference>
<dbReference type="PROSITE" id="PS00108">
    <property type="entry name" value="PROTEIN_KINASE_ST"/>
    <property type="match status" value="1"/>
</dbReference>
<dbReference type="Gene3D" id="1.10.510.10">
    <property type="entry name" value="Transferase(Phosphotransferase) domain 1"/>
    <property type="match status" value="1"/>
</dbReference>
<proteinExistence type="inferred from homology"/>
<feature type="compositionally biased region" description="Polar residues" evidence="13">
    <location>
        <begin position="533"/>
        <end position="542"/>
    </location>
</feature>
<feature type="binding site" evidence="12">
    <location>
        <position position="186"/>
    </location>
    <ligand>
        <name>ATP</name>
        <dbReference type="ChEBI" id="CHEBI:30616"/>
    </ligand>
</feature>
<dbReference type="Pfam" id="PF00069">
    <property type="entry name" value="Pkinase"/>
    <property type="match status" value="1"/>
</dbReference>
<evidence type="ECO:0000256" key="6">
    <source>
        <dbReference type="ARBA" id="ARBA00022741"/>
    </source>
</evidence>
<name>A0A2B4SBZ4_STYPI</name>
<dbReference type="FunFam" id="1.10.510.10:FF:000112">
    <property type="entry name" value="Putative dual specificity tyrosine-phosphorylation-regulated kinase 2"/>
    <property type="match status" value="1"/>
</dbReference>
<dbReference type="AlphaFoldDB" id="A0A2B4SBZ4"/>
<evidence type="ECO:0000256" key="1">
    <source>
        <dbReference type="ARBA" id="ARBA00008867"/>
    </source>
</evidence>
<evidence type="ECO:0000256" key="10">
    <source>
        <dbReference type="ARBA" id="ARBA00049308"/>
    </source>
</evidence>
<evidence type="ECO:0000256" key="9">
    <source>
        <dbReference type="ARBA" id="ARBA00049003"/>
    </source>
</evidence>
<evidence type="ECO:0000256" key="13">
    <source>
        <dbReference type="SAM" id="MobiDB-lite"/>
    </source>
</evidence>
<dbReference type="GO" id="GO:0005737">
    <property type="term" value="C:cytoplasm"/>
    <property type="evidence" value="ECO:0007669"/>
    <property type="project" value="TreeGrafter"/>
</dbReference>
<dbReference type="InterPro" id="IPR011009">
    <property type="entry name" value="Kinase-like_dom_sf"/>
</dbReference>
<evidence type="ECO:0000259" key="14">
    <source>
        <dbReference type="PROSITE" id="PS50011"/>
    </source>
</evidence>
<keyword evidence="5" id="KW-0808">Transferase</keyword>
<evidence type="ECO:0000256" key="11">
    <source>
        <dbReference type="ARBA" id="ARBA00051680"/>
    </source>
</evidence>